<keyword evidence="1" id="KW-1133">Transmembrane helix</keyword>
<keyword evidence="3" id="KW-1185">Reference proteome</keyword>
<evidence type="ECO:0000256" key="1">
    <source>
        <dbReference type="SAM" id="Phobius"/>
    </source>
</evidence>
<dbReference type="EMBL" id="JBHSGD010000004">
    <property type="protein sequence ID" value="MFC4652084.1"/>
    <property type="molecule type" value="Genomic_DNA"/>
</dbReference>
<sequence>MLKDKKFIGLQVFTLAYIMFCILASLIFTGEITLHTNINLPMSMAWNIILALIAFDFSYFFVTSKNIIGQVIFGLIWLIFYPNTFYLLTDAKHFSDWFPADSVSNLSSIRTVVNFNILIFGIIFGVVLGAWSARLVLERFTKKITWKILITILLSFLGAIGIFVGRSASLRLNSWDLFTQPYQTFLLILRSISQENLPFILSFMLTQCAIILLFYLAVDFPKKARK</sequence>
<evidence type="ECO:0000313" key="3">
    <source>
        <dbReference type="Proteomes" id="UP001595987"/>
    </source>
</evidence>
<protein>
    <submittedName>
        <fullName evidence="2">DUF1361 domain-containing protein</fullName>
    </submittedName>
</protein>
<dbReference type="Pfam" id="PF07099">
    <property type="entry name" value="DUF1361"/>
    <property type="match status" value="1"/>
</dbReference>
<keyword evidence="1" id="KW-0812">Transmembrane</keyword>
<dbReference type="Proteomes" id="UP001595987">
    <property type="component" value="Unassembled WGS sequence"/>
</dbReference>
<feature type="transmembrane region" description="Helical" evidence="1">
    <location>
        <begin position="108"/>
        <end position="132"/>
    </location>
</feature>
<feature type="transmembrane region" description="Helical" evidence="1">
    <location>
        <begin position="144"/>
        <end position="165"/>
    </location>
</feature>
<comment type="caution">
    <text evidence="2">The sequence shown here is derived from an EMBL/GenBank/DDBJ whole genome shotgun (WGS) entry which is preliminary data.</text>
</comment>
<keyword evidence="1" id="KW-0472">Membrane</keyword>
<evidence type="ECO:0000313" key="2">
    <source>
        <dbReference type="EMBL" id="MFC4652084.1"/>
    </source>
</evidence>
<organism evidence="2 3">
    <name type="scientific">Lactococcus nasutitermitis</name>
    <dbReference type="NCBI Taxonomy" id="1652957"/>
    <lineage>
        <taxon>Bacteria</taxon>
        <taxon>Bacillati</taxon>
        <taxon>Bacillota</taxon>
        <taxon>Bacilli</taxon>
        <taxon>Lactobacillales</taxon>
        <taxon>Streptococcaceae</taxon>
        <taxon>Lactococcus</taxon>
    </lineage>
</organism>
<dbReference type="RefSeq" id="WP_213533422.1">
    <property type="nucleotide sequence ID" value="NZ_BOVQ01000002.1"/>
</dbReference>
<feature type="transmembrane region" description="Helical" evidence="1">
    <location>
        <begin position="7"/>
        <end position="28"/>
    </location>
</feature>
<proteinExistence type="predicted"/>
<feature type="transmembrane region" description="Helical" evidence="1">
    <location>
        <begin position="40"/>
        <end position="60"/>
    </location>
</feature>
<reference evidence="3" key="1">
    <citation type="journal article" date="2019" name="Int. J. Syst. Evol. Microbiol.">
        <title>The Global Catalogue of Microorganisms (GCM) 10K type strain sequencing project: providing services to taxonomists for standard genome sequencing and annotation.</title>
        <authorList>
            <consortium name="The Broad Institute Genomics Platform"/>
            <consortium name="The Broad Institute Genome Sequencing Center for Infectious Disease"/>
            <person name="Wu L."/>
            <person name="Ma J."/>
        </authorList>
    </citation>
    <scope>NUCLEOTIDE SEQUENCE [LARGE SCALE GENOMIC DNA]</scope>
    <source>
        <strain evidence="3">CCUG 63287</strain>
    </source>
</reference>
<feature type="transmembrane region" description="Helical" evidence="1">
    <location>
        <begin position="67"/>
        <end position="88"/>
    </location>
</feature>
<dbReference type="InterPro" id="IPR009793">
    <property type="entry name" value="DUF1361"/>
</dbReference>
<name>A0ABV9JFJ2_9LACT</name>
<feature type="transmembrane region" description="Helical" evidence="1">
    <location>
        <begin position="199"/>
        <end position="218"/>
    </location>
</feature>
<accession>A0ABV9JFJ2</accession>
<gene>
    <name evidence="2" type="ORF">ACFO26_04110</name>
</gene>